<gene>
    <name evidence="15" type="ORF">LCGC14_1120480</name>
</gene>
<dbReference type="SMART" id="SM00840">
    <property type="entry name" value="DALR_2"/>
    <property type="match status" value="1"/>
</dbReference>
<dbReference type="AlphaFoldDB" id="A0A0F9Q9U3"/>
<evidence type="ECO:0000256" key="6">
    <source>
        <dbReference type="ARBA" id="ARBA00022598"/>
    </source>
</evidence>
<dbReference type="Gene3D" id="3.40.50.620">
    <property type="entry name" value="HUPs"/>
    <property type="match status" value="1"/>
</dbReference>
<evidence type="ECO:0000256" key="8">
    <source>
        <dbReference type="ARBA" id="ARBA00022741"/>
    </source>
</evidence>
<evidence type="ECO:0000256" key="3">
    <source>
        <dbReference type="ARBA" id="ARBA00005594"/>
    </source>
</evidence>
<comment type="cofactor">
    <cofactor evidence="1">
        <name>Zn(2+)</name>
        <dbReference type="ChEBI" id="CHEBI:29105"/>
    </cofactor>
</comment>
<keyword evidence="10" id="KW-0067">ATP-binding</keyword>
<dbReference type="Gene3D" id="1.20.120.1910">
    <property type="entry name" value="Cysteine-tRNA ligase, C-terminal anti-codon recognition domain"/>
    <property type="match status" value="1"/>
</dbReference>
<dbReference type="GO" id="GO:0005829">
    <property type="term" value="C:cytosol"/>
    <property type="evidence" value="ECO:0007669"/>
    <property type="project" value="TreeGrafter"/>
</dbReference>
<evidence type="ECO:0000256" key="4">
    <source>
        <dbReference type="ARBA" id="ARBA00012832"/>
    </source>
</evidence>
<name>A0A0F9Q9U3_9ZZZZ</name>
<evidence type="ECO:0000256" key="9">
    <source>
        <dbReference type="ARBA" id="ARBA00022833"/>
    </source>
</evidence>
<dbReference type="InterPro" id="IPR015803">
    <property type="entry name" value="Cys-tRNA-ligase"/>
</dbReference>
<dbReference type="InterPro" id="IPR015273">
    <property type="entry name" value="Cys-tRNA-synt_Ia_DALR"/>
</dbReference>
<reference evidence="15" key="1">
    <citation type="journal article" date="2015" name="Nature">
        <title>Complex archaea that bridge the gap between prokaryotes and eukaryotes.</title>
        <authorList>
            <person name="Spang A."/>
            <person name="Saw J.H."/>
            <person name="Jorgensen S.L."/>
            <person name="Zaremba-Niedzwiedzka K."/>
            <person name="Martijn J."/>
            <person name="Lind A.E."/>
            <person name="van Eijk R."/>
            <person name="Schleper C."/>
            <person name="Guy L."/>
            <person name="Ettema T.J."/>
        </authorList>
    </citation>
    <scope>NUCLEOTIDE SEQUENCE</scope>
</reference>
<evidence type="ECO:0000256" key="12">
    <source>
        <dbReference type="ARBA" id="ARBA00023146"/>
    </source>
</evidence>
<dbReference type="GO" id="GO:0046872">
    <property type="term" value="F:metal ion binding"/>
    <property type="evidence" value="ECO:0007669"/>
    <property type="project" value="UniProtKB-KW"/>
</dbReference>
<dbReference type="HAMAP" id="MF_00041">
    <property type="entry name" value="Cys_tRNA_synth"/>
    <property type="match status" value="1"/>
</dbReference>
<dbReference type="PRINTS" id="PR00983">
    <property type="entry name" value="TRNASYNTHCYS"/>
</dbReference>
<keyword evidence="9" id="KW-0862">Zinc</keyword>
<comment type="subcellular location">
    <subcellularLocation>
        <location evidence="2">Cytoplasm</location>
    </subcellularLocation>
</comment>
<accession>A0A0F9Q9U3</accession>
<keyword evidence="6" id="KW-0436">Ligase</keyword>
<dbReference type="FunFam" id="3.40.50.620:FF:000009">
    <property type="entry name" value="Cysteine--tRNA ligase"/>
    <property type="match status" value="1"/>
</dbReference>
<dbReference type="EC" id="6.1.1.16" evidence="4"/>
<dbReference type="GO" id="GO:0005524">
    <property type="term" value="F:ATP binding"/>
    <property type="evidence" value="ECO:0007669"/>
    <property type="project" value="UniProtKB-KW"/>
</dbReference>
<dbReference type="SUPFAM" id="SSF47323">
    <property type="entry name" value="Anticodon-binding domain of a subclass of class I aminoacyl-tRNA synthetases"/>
    <property type="match status" value="1"/>
</dbReference>
<organism evidence="15">
    <name type="scientific">marine sediment metagenome</name>
    <dbReference type="NCBI Taxonomy" id="412755"/>
    <lineage>
        <taxon>unclassified sequences</taxon>
        <taxon>metagenomes</taxon>
        <taxon>ecological metagenomes</taxon>
    </lineage>
</organism>
<evidence type="ECO:0000256" key="1">
    <source>
        <dbReference type="ARBA" id="ARBA00001947"/>
    </source>
</evidence>
<dbReference type="GO" id="GO:0006423">
    <property type="term" value="P:cysteinyl-tRNA aminoacylation"/>
    <property type="evidence" value="ECO:0007669"/>
    <property type="project" value="InterPro"/>
</dbReference>
<feature type="domain" description="Cysteinyl-tRNA synthetase class Ia DALR" evidence="14">
    <location>
        <begin position="365"/>
        <end position="433"/>
    </location>
</feature>
<keyword evidence="11" id="KW-0648">Protein biosynthesis</keyword>
<proteinExistence type="inferred from homology"/>
<dbReference type="Pfam" id="PF09190">
    <property type="entry name" value="DALR_2"/>
    <property type="match status" value="1"/>
</dbReference>
<dbReference type="InterPro" id="IPR024909">
    <property type="entry name" value="Cys-tRNA/MSH_ligase"/>
</dbReference>
<dbReference type="CDD" id="cd00672">
    <property type="entry name" value="CysRS_core"/>
    <property type="match status" value="1"/>
</dbReference>
<dbReference type="GO" id="GO:0004817">
    <property type="term" value="F:cysteine-tRNA ligase activity"/>
    <property type="evidence" value="ECO:0007669"/>
    <property type="project" value="UniProtKB-EC"/>
</dbReference>
<dbReference type="InterPro" id="IPR032678">
    <property type="entry name" value="tRNA-synt_1_cat_dom"/>
</dbReference>
<evidence type="ECO:0000256" key="13">
    <source>
        <dbReference type="ARBA" id="ARBA00031499"/>
    </source>
</evidence>
<comment type="caution">
    <text evidence="15">The sequence shown here is derived from an EMBL/GenBank/DDBJ whole genome shotgun (WGS) entry which is preliminary data.</text>
</comment>
<evidence type="ECO:0000256" key="11">
    <source>
        <dbReference type="ARBA" id="ARBA00022917"/>
    </source>
</evidence>
<evidence type="ECO:0000256" key="7">
    <source>
        <dbReference type="ARBA" id="ARBA00022723"/>
    </source>
</evidence>
<keyword evidence="8" id="KW-0547">Nucleotide-binding</keyword>
<dbReference type="NCBIfam" id="TIGR00435">
    <property type="entry name" value="cysS"/>
    <property type="match status" value="1"/>
</dbReference>
<protein>
    <recommendedName>
        <fullName evidence="4">cysteine--tRNA ligase</fullName>
        <ecNumber evidence="4">6.1.1.16</ecNumber>
    </recommendedName>
    <alternativeName>
        <fullName evidence="13">Cysteinyl-tRNA synthetase</fullName>
    </alternativeName>
</protein>
<evidence type="ECO:0000256" key="10">
    <source>
        <dbReference type="ARBA" id="ARBA00022840"/>
    </source>
</evidence>
<dbReference type="Pfam" id="PF01406">
    <property type="entry name" value="tRNA-synt_1e"/>
    <property type="match status" value="1"/>
</dbReference>
<dbReference type="InterPro" id="IPR009080">
    <property type="entry name" value="tRNAsynth_Ia_anticodon-bd"/>
</dbReference>
<dbReference type="SUPFAM" id="SSF52374">
    <property type="entry name" value="Nucleotidylyl transferase"/>
    <property type="match status" value="1"/>
</dbReference>
<dbReference type="EMBL" id="LAZR01005178">
    <property type="protein sequence ID" value="KKN02158.1"/>
    <property type="molecule type" value="Genomic_DNA"/>
</dbReference>
<sequence>MSLRVYNTLTRKKEEFVPLEHKEVKAYVCGVTLYDELHLGHARYAVVFDIIRRYLEYKGYKVNYITNFTDIDDKMIARAQSLGVSISELAEKFIREYFAQMQQLGVKKADCHPRATEHTKEIVELIKKLEGRGLAYSTEGDVFFRVKRFPSYGKLSHQNLEDILTGVRVEIDEKKENPFDFALWKKSKENEPSWDSPWGKGRPGWHIECSAMAMRHLGESLDIHGGGKDLIFPHHENEIAQSEGATGKIFVKYWLHNGLVRMKNAKMAKSTGNVLTLSHALSNYKGEVVRYFLLSAHYRSSLDYSQNSLRKAFTSLKRIYNTLRKIEELEEEYKKGLLENSSTPPVMIKAKASELFDYSKEAEDKLAEALDDDFNVPIALSVIFELARKANLLLNEKKHLDDSSFQILLKAYQKIKALGNILGLLQGKEEKKLEGKEEQLIELLVNARDTLREKKEWELADKIRKGLDKLGIKLEDKEDRTAWRVN</sequence>
<keyword evidence="5" id="KW-0963">Cytoplasm</keyword>
<dbReference type="InterPro" id="IPR014729">
    <property type="entry name" value="Rossmann-like_a/b/a_fold"/>
</dbReference>
<dbReference type="PANTHER" id="PTHR10890:SF3">
    <property type="entry name" value="CYSTEINE--TRNA LIGASE, CYTOPLASMIC"/>
    <property type="match status" value="1"/>
</dbReference>
<evidence type="ECO:0000259" key="14">
    <source>
        <dbReference type="SMART" id="SM00840"/>
    </source>
</evidence>
<evidence type="ECO:0000256" key="2">
    <source>
        <dbReference type="ARBA" id="ARBA00004496"/>
    </source>
</evidence>
<comment type="similarity">
    <text evidence="3">Belongs to the class-I aminoacyl-tRNA synthetase family.</text>
</comment>
<evidence type="ECO:0000256" key="5">
    <source>
        <dbReference type="ARBA" id="ARBA00022490"/>
    </source>
</evidence>
<dbReference type="PANTHER" id="PTHR10890">
    <property type="entry name" value="CYSTEINYL-TRNA SYNTHETASE"/>
    <property type="match status" value="1"/>
</dbReference>
<keyword evidence="12" id="KW-0030">Aminoacyl-tRNA synthetase</keyword>
<evidence type="ECO:0000313" key="15">
    <source>
        <dbReference type="EMBL" id="KKN02158.1"/>
    </source>
</evidence>
<keyword evidence="7" id="KW-0479">Metal-binding</keyword>